<reference evidence="9" key="1">
    <citation type="submission" date="2024-07" db="EMBL/GenBank/DDBJ databases">
        <title>Two chromosome-level genome assemblies of Korean endemic species Abeliophyllum distichum and Forsythia ovata (Oleaceae).</title>
        <authorList>
            <person name="Jang H."/>
        </authorList>
    </citation>
    <scope>NUCLEOTIDE SEQUENCE [LARGE SCALE GENOMIC DNA]</scope>
</reference>
<organism evidence="8 9">
    <name type="scientific">Forsythia ovata</name>
    <dbReference type="NCBI Taxonomy" id="205694"/>
    <lineage>
        <taxon>Eukaryota</taxon>
        <taxon>Viridiplantae</taxon>
        <taxon>Streptophyta</taxon>
        <taxon>Embryophyta</taxon>
        <taxon>Tracheophyta</taxon>
        <taxon>Spermatophyta</taxon>
        <taxon>Magnoliopsida</taxon>
        <taxon>eudicotyledons</taxon>
        <taxon>Gunneridae</taxon>
        <taxon>Pentapetalae</taxon>
        <taxon>asterids</taxon>
        <taxon>lamiids</taxon>
        <taxon>Lamiales</taxon>
        <taxon>Oleaceae</taxon>
        <taxon>Forsythieae</taxon>
        <taxon>Forsythia</taxon>
    </lineage>
</organism>
<evidence type="ECO:0000313" key="8">
    <source>
        <dbReference type="EMBL" id="KAL2483453.1"/>
    </source>
</evidence>
<evidence type="ECO:0000256" key="4">
    <source>
        <dbReference type="ARBA" id="ARBA00023136"/>
    </source>
</evidence>
<dbReference type="InterPro" id="IPR048485">
    <property type="entry name" value="COG5_helical"/>
</dbReference>
<proteinExistence type="predicted"/>
<evidence type="ECO:0000259" key="6">
    <source>
        <dbReference type="Pfam" id="PF10392"/>
    </source>
</evidence>
<feature type="compositionally biased region" description="Low complexity" evidence="5">
    <location>
        <begin position="19"/>
        <end position="46"/>
    </location>
</feature>
<dbReference type="Proteomes" id="UP001604277">
    <property type="component" value="Unassembled WGS sequence"/>
</dbReference>
<evidence type="ECO:0000256" key="3">
    <source>
        <dbReference type="ARBA" id="ARBA00023034"/>
    </source>
</evidence>
<comment type="subcellular location">
    <subcellularLocation>
        <location evidence="1">Golgi apparatus membrane</location>
        <topology evidence="1">Peripheral membrane protein</topology>
    </subcellularLocation>
</comment>
<dbReference type="Pfam" id="PF10392">
    <property type="entry name" value="COG5_N"/>
    <property type="match status" value="1"/>
</dbReference>
<name>A0ABD1R4T9_9LAMI</name>
<dbReference type="EMBL" id="JBFOLJ010000013">
    <property type="protein sequence ID" value="KAL2483453.1"/>
    <property type="molecule type" value="Genomic_DNA"/>
</dbReference>
<protein>
    <recommendedName>
        <fullName evidence="2">Conserved oligomeric Golgi complex subunit 5</fullName>
    </recommendedName>
</protein>
<evidence type="ECO:0000256" key="1">
    <source>
        <dbReference type="ARBA" id="ARBA00004395"/>
    </source>
</evidence>
<accession>A0ABD1R4T9</accession>
<dbReference type="InterPro" id="IPR049176">
    <property type="entry name" value="COG5_N"/>
</dbReference>
<comment type="caution">
    <text evidence="8">The sequence shown here is derived from an EMBL/GenBank/DDBJ whole genome shotgun (WGS) entry which is preliminary data.</text>
</comment>
<dbReference type="GO" id="GO:0000139">
    <property type="term" value="C:Golgi membrane"/>
    <property type="evidence" value="ECO:0007669"/>
    <property type="project" value="UniProtKB-SubCell"/>
</dbReference>
<evidence type="ECO:0000259" key="7">
    <source>
        <dbReference type="Pfam" id="PF20649"/>
    </source>
</evidence>
<dbReference type="PANTHER" id="PTHR13228:SF3">
    <property type="entry name" value="CONSERVED OLIGOMERIC GOLGI COMPLEX SUBUNIT 5"/>
    <property type="match status" value="1"/>
</dbReference>
<keyword evidence="4" id="KW-0472">Membrane</keyword>
<gene>
    <name evidence="8" type="ORF">Fot_44897</name>
</gene>
<feature type="domain" description="Conserved oligomeric Golgi complex subunit 5 helical" evidence="7">
    <location>
        <begin position="235"/>
        <end position="402"/>
    </location>
</feature>
<feature type="region of interest" description="Disordered" evidence="5">
    <location>
        <begin position="1"/>
        <end position="53"/>
    </location>
</feature>
<feature type="domain" description="Conserved oligomeric Golgi complex subunit 5 N-terminal" evidence="6">
    <location>
        <begin position="65"/>
        <end position="188"/>
    </location>
</feature>
<evidence type="ECO:0000256" key="5">
    <source>
        <dbReference type="SAM" id="MobiDB-lite"/>
    </source>
</evidence>
<dbReference type="AlphaFoldDB" id="A0ABD1R4T9"/>
<keyword evidence="9" id="KW-1185">Reference proteome</keyword>
<evidence type="ECO:0000313" key="9">
    <source>
        <dbReference type="Proteomes" id="UP001604277"/>
    </source>
</evidence>
<keyword evidence="3" id="KW-0333">Golgi apparatus</keyword>
<evidence type="ECO:0000256" key="2">
    <source>
        <dbReference type="ARBA" id="ARBA00020974"/>
    </source>
</evidence>
<dbReference type="InterPro" id="IPR019465">
    <property type="entry name" value="Cog5"/>
</dbReference>
<dbReference type="PANTHER" id="PTHR13228">
    <property type="entry name" value="CONSERVED OLIGOMERIC GOLGI COMPLEX COMPONENT 5"/>
    <property type="match status" value="1"/>
</dbReference>
<sequence length="431" mass="47048">MASPAIPRSPLQRLSTFKNSPSAANSTTTTATGNANSTPTTAPTSARLPPMPSALDTFTTDPIFSAFLSPDFNPAQFSSAVLSSGSAASRIEKLQEGLRLLDNQLRHEVLSRHQDLLHQLSSLKASESSLSSLRSSLSSLQSSLRQARSELSDPHRVIAAHTLQLNNLHSTSLLIQSTLRTLRLVQKLQNLVNSQTDPEKWDLSKAAQLHFEILTLYNESHLSGIDAIDSELKWEVGLGLQVFYNLGELRGTVDGLVSKYKQMGLKSVSNALDMKAISGSGGYGAGMPGGVQRHGTPQIGSGGKAKEALWQRMSGCMDQLHSIVVAVWHLQRVLSKKRDPFTHVLLLDEVMQEGDPMLTDRVWEALVKSFASQMKSVFTASSFVKEIFTAGYPKLLSTIENLLERISRDTDVKGVPPCSQFRRKGTNDSCH</sequence>
<dbReference type="Pfam" id="PF20649">
    <property type="entry name" value="COG5_C"/>
    <property type="match status" value="1"/>
</dbReference>